<keyword evidence="5 6" id="KW-0472">Membrane</keyword>
<feature type="transmembrane region" description="Helical" evidence="6">
    <location>
        <begin position="228"/>
        <end position="251"/>
    </location>
</feature>
<evidence type="ECO:0000256" key="6">
    <source>
        <dbReference type="SAM" id="Phobius"/>
    </source>
</evidence>
<comment type="subcellular location">
    <subcellularLocation>
        <location evidence="1">Cell membrane</location>
        <topology evidence="1">Multi-pass membrane protein</topology>
    </subcellularLocation>
</comment>
<name>A0A0B6APL0_PRIM2</name>
<reference evidence="8 9" key="1">
    <citation type="journal article" date="2015" name="Genome Announc.">
        <title>Complete genome sequences for 35 biothreat assay-relevant bacillus species.</title>
        <authorList>
            <person name="Johnson S.L."/>
            <person name="Daligault H.E."/>
            <person name="Davenport K.W."/>
            <person name="Jaissle J."/>
            <person name="Frey K.G."/>
            <person name="Ladner J.T."/>
            <person name="Broomall S.M."/>
            <person name="Bishop-Lilly K.A."/>
            <person name="Bruce D.C."/>
            <person name="Gibbons H.S."/>
            <person name="Coyne S.R."/>
            <person name="Lo C.C."/>
            <person name="Meincke L."/>
            <person name="Munk A.C."/>
            <person name="Koroleva G.I."/>
            <person name="Rosenzweig C.N."/>
            <person name="Palacios G.F."/>
            <person name="Redden C.L."/>
            <person name="Minogue T.D."/>
            <person name="Chain P.S."/>
        </authorList>
    </citation>
    <scope>NUCLEOTIDE SEQUENCE [LARGE SCALE GENOMIC DNA]</scope>
    <source>
        <strain evidence="9">ATCC 14581 / DSM 32 / JCM 2506 / NBRC 15308 / NCIMB 9376 / NCTC 10342 / NRRL B-14308 / VKM B-512</strain>
    </source>
</reference>
<feature type="transmembrane region" description="Helical" evidence="6">
    <location>
        <begin position="21"/>
        <end position="38"/>
    </location>
</feature>
<feature type="domain" description="ABC-2 type transporter transmembrane" evidence="7">
    <location>
        <begin position="19"/>
        <end position="386"/>
    </location>
</feature>
<dbReference type="InterPro" id="IPR013525">
    <property type="entry name" value="ABC2_TM"/>
</dbReference>
<evidence type="ECO:0000256" key="4">
    <source>
        <dbReference type="ARBA" id="ARBA00022989"/>
    </source>
</evidence>
<feature type="transmembrane region" description="Helical" evidence="6">
    <location>
        <begin position="313"/>
        <end position="332"/>
    </location>
</feature>
<evidence type="ECO:0000256" key="2">
    <source>
        <dbReference type="ARBA" id="ARBA00022475"/>
    </source>
</evidence>
<dbReference type="InterPro" id="IPR051449">
    <property type="entry name" value="ABC-2_transporter_component"/>
</dbReference>
<keyword evidence="3 6" id="KW-0812">Transmembrane</keyword>
<evidence type="ECO:0000313" key="8">
    <source>
        <dbReference type="EMBL" id="AJI23042.1"/>
    </source>
</evidence>
<dbReference type="RefSeq" id="WP_034654494.1">
    <property type="nucleotide sequence ID" value="NZ_BCVB01000014.1"/>
</dbReference>
<evidence type="ECO:0000256" key="5">
    <source>
        <dbReference type="ARBA" id="ARBA00023136"/>
    </source>
</evidence>
<protein>
    <submittedName>
        <fullName evidence="8">ABC-2 transporter family protein</fullName>
    </submittedName>
</protein>
<dbReference type="GO" id="GO:0140359">
    <property type="term" value="F:ABC-type transporter activity"/>
    <property type="evidence" value="ECO:0007669"/>
    <property type="project" value="InterPro"/>
</dbReference>
<dbReference type="GeneID" id="93640932"/>
<dbReference type="KEGG" id="bmeg:BG04_2867"/>
<dbReference type="PANTHER" id="PTHR30294:SF29">
    <property type="entry name" value="MULTIDRUG ABC TRANSPORTER PERMEASE YBHS-RELATED"/>
    <property type="match status" value="1"/>
</dbReference>
<evidence type="ECO:0000259" key="7">
    <source>
        <dbReference type="Pfam" id="PF12698"/>
    </source>
</evidence>
<feature type="transmembrane region" description="Helical" evidence="6">
    <location>
        <begin position="182"/>
        <end position="207"/>
    </location>
</feature>
<dbReference type="HOGENOM" id="CLU_046841_2_1_9"/>
<keyword evidence="2" id="KW-1003">Cell membrane</keyword>
<accession>A0A0B6APL0</accession>
<dbReference type="PANTHER" id="PTHR30294">
    <property type="entry name" value="MEMBRANE COMPONENT OF ABC TRANSPORTER YHHJ-RELATED"/>
    <property type="match status" value="1"/>
</dbReference>
<dbReference type="EMBL" id="CP009920">
    <property type="protein sequence ID" value="AJI23042.1"/>
    <property type="molecule type" value="Genomic_DNA"/>
</dbReference>
<dbReference type="GO" id="GO:0005886">
    <property type="term" value="C:plasma membrane"/>
    <property type="evidence" value="ECO:0007669"/>
    <property type="project" value="UniProtKB-SubCell"/>
</dbReference>
<dbReference type="Pfam" id="PF12698">
    <property type="entry name" value="ABC2_membrane_3"/>
    <property type="match status" value="1"/>
</dbReference>
<proteinExistence type="predicted"/>
<keyword evidence="4 6" id="KW-1133">Transmembrane helix</keyword>
<evidence type="ECO:0000313" key="9">
    <source>
        <dbReference type="Proteomes" id="UP000031829"/>
    </source>
</evidence>
<feature type="transmembrane region" description="Helical" evidence="6">
    <location>
        <begin position="279"/>
        <end position="301"/>
    </location>
</feature>
<dbReference type="AlphaFoldDB" id="A0A0B6APL0"/>
<evidence type="ECO:0000256" key="3">
    <source>
        <dbReference type="ARBA" id="ARBA00022692"/>
    </source>
</evidence>
<evidence type="ECO:0000256" key="1">
    <source>
        <dbReference type="ARBA" id="ARBA00004651"/>
    </source>
</evidence>
<gene>
    <name evidence="8" type="ORF">BG04_2867</name>
</gene>
<organism evidence="8 9">
    <name type="scientific">Priestia megaterium (strain ATCC 14581 / DSM 32 / CCUG 1817 / JCM 2506 / NBRC 15308 / NCIMB 9376 / NCTC 10342 / NRRL B-14308 / VKM B-512 / Ford 19)</name>
    <name type="common">Bacillus megaterium</name>
    <dbReference type="NCBI Taxonomy" id="1348623"/>
    <lineage>
        <taxon>Bacteria</taxon>
        <taxon>Bacillati</taxon>
        <taxon>Bacillota</taxon>
        <taxon>Bacilli</taxon>
        <taxon>Bacillales</taxon>
        <taxon>Bacillaceae</taxon>
        <taxon>Priestia</taxon>
    </lineage>
</organism>
<feature type="transmembrane region" description="Helical" evidence="6">
    <location>
        <begin position="368"/>
        <end position="390"/>
    </location>
</feature>
<feature type="transmembrane region" description="Helical" evidence="6">
    <location>
        <begin position="338"/>
        <end position="356"/>
    </location>
</feature>
<sequence>MNKFWVIVFHTYLNKLKTKSFIITTIITALILVALTNMEKIIDVFNSDDNGTNVGVIYEVESVYTLFKQNVNAMDKDIHLKEFTSESKAKQAVKNGELDSYLLLSLNDKQLPQAVYKANSLAESNLSSTLEQAVQQTKVAMATVKIGLEEKQIDQLYSPVSFKKKALVENAKTEQELNQARGLVYVLLFVIYFAVIMYGSMIAMEVATEKSSRVMEILVSSVSPITQMFAKIIGIALLSLTQLAVILSVGYTSLKASVETNHSGIFSYLGFNDVPLTTFVYAFVFFILGYFLFATLAAFLGSLVSRIEDVQQMITPMTLVIVAAFLIAMFGLGDPETTIITVTSFIPFFAPMIMFLRVGMLNVPVWEVSVSIGILVVTITALAIFGARVYKGGVLMYGQSTSFKDIKKALQLTKKET</sequence>
<dbReference type="Proteomes" id="UP000031829">
    <property type="component" value="Chromosome"/>
</dbReference>